<dbReference type="GO" id="GO:0046872">
    <property type="term" value="F:metal ion binding"/>
    <property type="evidence" value="ECO:0007669"/>
    <property type="project" value="UniProtKB-KW"/>
</dbReference>
<dbReference type="Gene3D" id="3.40.720.10">
    <property type="entry name" value="Alkaline Phosphatase, subunit A"/>
    <property type="match status" value="1"/>
</dbReference>
<dbReference type="Gene3D" id="3.30.1120.10">
    <property type="match status" value="1"/>
</dbReference>
<dbReference type="InterPro" id="IPR024607">
    <property type="entry name" value="Sulfatase_CS"/>
</dbReference>
<dbReference type="FunFam" id="3.40.720.10:FF:000087">
    <property type="entry name" value="Arylsulfatase B"/>
    <property type="match status" value="1"/>
</dbReference>
<keyword evidence="4" id="KW-0106">Calcium</keyword>
<dbReference type="InterPro" id="IPR050738">
    <property type="entry name" value="Sulfatase"/>
</dbReference>
<evidence type="ECO:0000256" key="1">
    <source>
        <dbReference type="ARBA" id="ARBA00008779"/>
    </source>
</evidence>
<evidence type="ECO:0000256" key="3">
    <source>
        <dbReference type="ARBA" id="ARBA00022801"/>
    </source>
</evidence>
<organism evidence="7">
    <name type="scientific">Bacteroides ovatus</name>
    <dbReference type="NCBI Taxonomy" id="28116"/>
    <lineage>
        <taxon>Bacteria</taxon>
        <taxon>Pseudomonadati</taxon>
        <taxon>Bacteroidota</taxon>
        <taxon>Bacteroidia</taxon>
        <taxon>Bacteroidales</taxon>
        <taxon>Bacteroidaceae</taxon>
        <taxon>Bacteroides</taxon>
    </lineage>
</organism>
<sequence>MVYHEKEFFGLLCGCTLLPAFLHAQTERPNIVIVLADDLGWGDVGFHGSEIKTPCLDALVGEGVELERFYTSPISTPTRAGLMTGRYPNRFGVRSAVIPPWREDGLDENEETMADMLARNGYKNRAIIGKWHLGHTKKVHYPMNRGFSHFYGHLNGAIDYFDLTREGELDWHNDWETCHDKGYSTELITKEAIRCIDAYEKEGPFMLYVAYNAPHTPLQAQEKDIKLYTDKFDSLTPKEQKKVTYSAMVSCMDRGIGAIVDALKKKGIMDNTFFIFFSDNGTAGVPGSSSGPLRGHKFDEWDGGVHAPAVLYWKKAEKQYKNLSSQVTGFVDLVPTLKDLVGDHSRPKREYDGISILPVLNGKKTCIDRDFYLGHGAVVNKDYKLIRKGMKPGLDLKQDFLVDYKTDPYEKKNASAGNEKIVKALYEVALKYDTITPCIPEVPYGKGRDGFKAPKEWKVVR</sequence>
<protein>
    <submittedName>
        <fullName evidence="7">Arylsulfatase</fullName>
    </submittedName>
</protein>
<dbReference type="SUPFAM" id="SSF53649">
    <property type="entry name" value="Alkaline phosphatase-like"/>
    <property type="match status" value="1"/>
</dbReference>
<accession>A0A641S6Z4</accession>
<comment type="caution">
    <text evidence="7">The sequence shown here is derived from an EMBL/GenBank/DDBJ whole genome shotgun (WGS) entry which is preliminary data.</text>
</comment>
<proteinExistence type="inferred from homology"/>
<gene>
    <name evidence="7" type="ORF">F3D60_15390</name>
</gene>
<comment type="similarity">
    <text evidence="1">Belongs to the sulfatase family.</text>
</comment>
<dbReference type="CDD" id="cd16029">
    <property type="entry name" value="4-S"/>
    <property type="match status" value="1"/>
</dbReference>
<keyword evidence="3" id="KW-0378">Hydrolase</keyword>
<evidence type="ECO:0000256" key="5">
    <source>
        <dbReference type="PIRSR" id="PIRSR600917-52"/>
    </source>
</evidence>
<evidence type="ECO:0000256" key="4">
    <source>
        <dbReference type="ARBA" id="ARBA00022837"/>
    </source>
</evidence>
<comment type="PTM">
    <text evidence="5">The conversion to 3-oxoalanine (also known as C-formylglycine, FGly), of a serine or cysteine residue in prokaryotes and of a cysteine residue in eukaryotes, is critical for catalytic activity.</text>
</comment>
<dbReference type="AlphaFoldDB" id="A0A641S6Z4"/>
<feature type="modified residue" description="3-oxoalanine (Ser)" evidence="5">
    <location>
        <position position="75"/>
    </location>
</feature>
<dbReference type="PANTHER" id="PTHR42693">
    <property type="entry name" value="ARYLSULFATASE FAMILY MEMBER"/>
    <property type="match status" value="1"/>
</dbReference>
<dbReference type="EMBL" id="VWKO01000105">
    <property type="protein sequence ID" value="KAA4029310.1"/>
    <property type="molecule type" value="Genomic_DNA"/>
</dbReference>
<evidence type="ECO:0000313" key="7">
    <source>
        <dbReference type="EMBL" id="KAA4029310.1"/>
    </source>
</evidence>
<dbReference type="InterPro" id="IPR000917">
    <property type="entry name" value="Sulfatase_N"/>
</dbReference>
<dbReference type="PANTHER" id="PTHR42693:SF27">
    <property type="entry name" value="ARYLSULFATASE B [PRECURSOR]"/>
    <property type="match status" value="1"/>
</dbReference>
<dbReference type="Pfam" id="PF00884">
    <property type="entry name" value="Sulfatase"/>
    <property type="match status" value="1"/>
</dbReference>
<dbReference type="GO" id="GO:0004065">
    <property type="term" value="F:arylsulfatase activity"/>
    <property type="evidence" value="ECO:0007669"/>
    <property type="project" value="TreeGrafter"/>
</dbReference>
<feature type="domain" description="Sulfatase N-terminal" evidence="6">
    <location>
        <begin position="29"/>
        <end position="342"/>
    </location>
</feature>
<dbReference type="PROSITE" id="PS00523">
    <property type="entry name" value="SULFATASE_1"/>
    <property type="match status" value="1"/>
</dbReference>
<dbReference type="InterPro" id="IPR017850">
    <property type="entry name" value="Alkaline_phosphatase_core_sf"/>
</dbReference>
<evidence type="ECO:0000256" key="2">
    <source>
        <dbReference type="ARBA" id="ARBA00022723"/>
    </source>
</evidence>
<reference evidence="7" key="1">
    <citation type="journal article" date="2019" name="Nat. Med.">
        <title>A library of human gut bacterial isolates paired with longitudinal multiomics data enables mechanistic microbiome research.</title>
        <authorList>
            <person name="Poyet M."/>
            <person name="Groussin M."/>
            <person name="Gibbons S.M."/>
            <person name="Avila-Pacheco J."/>
            <person name="Jiang X."/>
            <person name="Kearney S.M."/>
            <person name="Perrotta A.R."/>
            <person name="Berdy B."/>
            <person name="Zhao S."/>
            <person name="Lieberman T.D."/>
            <person name="Swanson P.K."/>
            <person name="Smith M."/>
            <person name="Roesemann S."/>
            <person name="Alexander J.E."/>
            <person name="Rich S.A."/>
            <person name="Livny J."/>
            <person name="Vlamakis H."/>
            <person name="Clish C."/>
            <person name="Bullock K."/>
            <person name="Deik A."/>
            <person name="Scott J."/>
            <person name="Pierce K.A."/>
            <person name="Xavier R.J."/>
            <person name="Alm E.J."/>
        </authorList>
    </citation>
    <scope>NUCLEOTIDE SEQUENCE</scope>
    <source>
        <strain evidence="7">BIOML-A147</strain>
    </source>
</reference>
<evidence type="ECO:0000259" key="6">
    <source>
        <dbReference type="Pfam" id="PF00884"/>
    </source>
</evidence>
<name>A0A641S6Z4_BACOV</name>
<keyword evidence="2" id="KW-0479">Metal-binding</keyword>